<protein>
    <recommendedName>
        <fullName evidence="3">DUF469 domain-containing protein</fullName>
    </recommendedName>
</protein>
<dbReference type="RefSeq" id="WP_036776901.1">
    <property type="nucleotide sequence ID" value="NZ_CAWLTM010000103.1"/>
</dbReference>
<evidence type="ECO:0000313" key="1">
    <source>
        <dbReference type="EMBL" id="EYU16330.1"/>
    </source>
</evidence>
<dbReference type="Pfam" id="PF04320">
    <property type="entry name" value="YggL_50S_bp"/>
    <property type="match status" value="1"/>
</dbReference>
<reference evidence="1 2" key="1">
    <citation type="submission" date="2014-03" db="EMBL/GenBank/DDBJ databases">
        <title>Draft Genome of Photorhabdus luminescens BA1, an Egyptian Isolate.</title>
        <authorList>
            <person name="Ghazal S."/>
            <person name="Hurst S.G.IV."/>
            <person name="Morris K."/>
            <person name="Thomas K."/>
            <person name="Tisa L.S."/>
        </authorList>
    </citation>
    <scope>NUCLEOTIDE SEQUENCE [LARGE SCALE GENOMIC DNA]</scope>
    <source>
        <strain evidence="1 2">BA1</strain>
    </source>
</reference>
<comment type="caution">
    <text evidence="1">The sequence shown here is derived from an EMBL/GenBank/DDBJ whole genome shotgun (WGS) entry which is preliminary data.</text>
</comment>
<dbReference type="AlphaFoldDB" id="A0A022PPI4"/>
<evidence type="ECO:0000313" key="2">
    <source>
        <dbReference type="Proteomes" id="UP000023464"/>
    </source>
</evidence>
<name>A0A022PPI4_9GAMM</name>
<keyword evidence="2" id="KW-1185">Reference proteome</keyword>
<dbReference type="NCBIfam" id="NF008685">
    <property type="entry name" value="PRK11702.1"/>
    <property type="match status" value="1"/>
</dbReference>
<dbReference type="PANTHER" id="PTHR38778:SF1">
    <property type="entry name" value="CYTOPLASMIC PROTEIN"/>
    <property type="match status" value="1"/>
</dbReference>
<dbReference type="GO" id="GO:0005829">
    <property type="term" value="C:cytosol"/>
    <property type="evidence" value="ECO:0007669"/>
    <property type="project" value="TreeGrafter"/>
</dbReference>
<dbReference type="PANTHER" id="PTHR38778">
    <property type="entry name" value="CYTOPLASMIC PROTEIN-RELATED"/>
    <property type="match status" value="1"/>
</dbReference>
<dbReference type="Proteomes" id="UP000023464">
    <property type="component" value="Unassembled WGS sequence"/>
</dbReference>
<accession>A0A022PPI4</accession>
<evidence type="ECO:0008006" key="3">
    <source>
        <dbReference type="Google" id="ProtNLM"/>
    </source>
</evidence>
<dbReference type="EMBL" id="JFGV01000012">
    <property type="protein sequence ID" value="EYU16330.1"/>
    <property type="molecule type" value="Genomic_DNA"/>
</dbReference>
<proteinExistence type="predicted"/>
<dbReference type="InterPro" id="IPR007416">
    <property type="entry name" value="YggL_50S_bp"/>
</dbReference>
<sequence>MAKNRSRRLRKKMHIDEFKELGFSVKWSFPSNTPVDVIDSTVDAFIDELIESNGLALDASGYLHWEGLICLQKIGMCTEEHRQLVEKWLKDRGMEDVMTSELFDVWWD</sequence>
<dbReference type="PATRIC" id="fig|1393736.3.peg.1177"/>
<gene>
    <name evidence="1" type="ORF">BA1DRAFT_01154</name>
</gene>
<organism evidence="1 2">
    <name type="scientific">Photorhabdus aegyptia</name>
    <dbReference type="NCBI Taxonomy" id="2805098"/>
    <lineage>
        <taxon>Bacteria</taxon>
        <taxon>Pseudomonadati</taxon>
        <taxon>Pseudomonadota</taxon>
        <taxon>Gammaproteobacteria</taxon>
        <taxon>Enterobacterales</taxon>
        <taxon>Morganellaceae</taxon>
        <taxon>Photorhabdus</taxon>
    </lineage>
</organism>